<dbReference type="STRING" id="871652.SAMN04515673_10759"/>
<organism evidence="6 7">
    <name type="scientific">Poseidonocella sedimentorum</name>
    <dbReference type="NCBI Taxonomy" id="871652"/>
    <lineage>
        <taxon>Bacteria</taxon>
        <taxon>Pseudomonadati</taxon>
        <taxon>Pseudomonadota</taxon>
        <taxon>Alphaproteobacteria</taxon>
        <taxon>Rhodobacterales</taxon>
        <taxon>Roseobacteraceae</taxon>
        <taxon>Poseidonocella</taxon>
    </lineage>
</organism>
<evidence type="ECO:0000256" key="4">
    <source>
        <dbReference type="ARBA" id="ARBA00023134"/>
    </source>
</evidence>
<dbReference type="Pfam" id="PF01983">
    <property type="entry name" value="CofC"/>
    <property type="match status" value="1"/>
</dbReference>
<keyword evidence="7" id="KW-1185">Reference proteome</keyword>
<keyword evidence="1 5" id="KW-0808">Transferase</keyword>
<evidence type="ECO:0000256" key="2">
    <source>
        <dbReference type="ARBA" id="ARBA00022695"/>
    </source>
</evidence>
<proteinExistence type="inferred from homology"/>
<sequence>MSRDTLVIVPVKDPAQAKTRLSPVLAPPRRAEIARVLLGRSLSLLSELRAELGFGLAVVTPSAEIASKARKAGALALPDPGRGLNAALDAAARHAADEGYAQICVLPADLAAPRAEDIRRIIAFPRSPRSVLICPAKDGGTNALRLAPGAIAFHYGPRSAERHALAAQSAGLTPVILPLASLAEDVDTVRDLTRAAHLAPELRGFA</sequence>
<dbReference type="InterPro" id="IPR029044">
    <property type="entry name" value="Nucleotide-diphossugar_trans"/>
</dbReference>
<comment type="similarity">
    <text evidence="5">Belongs to the CofC family.</text>
</comment>
<comment type="pathway">
    <text evidence="5">Cofactor biosynthesis; coenzyme F420 biosynthesis.</text>
</comment>
<dbReference type="NCBIfam" id="TIGR03552">
    <property type="entry name" value="F420_cofC"/>
    <property type="match status" value="1"/>
</dbReference>
<dbReference type="EMBL" id="FOYI01000007">
    <property type="protein sequence ID" value="SFR12405.1"/>
    <property type="molecule type" value="Genomic_DNA"/>
</dbReference>
<keyword evidence="3 5" id="KW-0547">Nucleotide-binding</keyword>
<dbReference type="Proteomes" id="UP000199302">
    <property type="component" value="Unassembled WGS sequence"/>
</dbReference>
<evidence type="ECO:0000313" key="6">
    <source>
        <dbReference type="EMBL" id="SFR12405.1"/>
    </source>
</evidence>
<dbReference type="SUPFAM" id="SSF53448">
    <property type="entry name" value="Nucleotide-diphospho-sugar transferases"/>
    <property type="match status" value="1"/>
</dbReference>
<evidence type="ECO:0000256" key="1">
    <source>
        <dbReference type="ARBA" id="ARBA00022679"/>
    </source>
</evidence>
<evidence type="ECO:0000256" key="3">
    <source>
        <dbReference type="ARBA" id="ARBA00022741"/>
    </source>
</evidence>
<dbReference type="EC" id="2.7.7.106" evidence="5"/>
<dbReference type="Gene3D" id="3.90.550.10">
    <property type="entry name" value="Spore Coat Polysaccharide Biosynthesis Protein SpsA, Chain A"/>
    <property type="match status" value="1"/>
</dbReference>
<dbReference type="AlphaFoldDB" id="A0A1I6E3T7"/>
<reference evidence="6 7" key="1">
    <citation type="submission" date="2016-10" db="EMBL/GenBank/DDBJ databases">
        <authorList>
            <person name="de Groot N.N."/>
        </authorList>
    </citation>
    <scope>NUCLEOTIDE SEQUENCE [LARGE SCALE GENOMIC DNA]</scope>
    <source>
        <strain evidence="7">KMM 9023,NRIC 0796,JCM 17311,KCTC 23692</strain>
    </source>
</reference>
<gene>
    <name evidence="5" type="primary">fbiD</name>
    <name evidence="6" type="ORF">SAMN04515673_10759</name>
</gene>
<name>A0A1I6E3T7_9RHOB</name>
<dbReference type="GO" id="GO:0052645">
    <property type="term" value="P:F420-0 metabolic process"/>
    <property type="evidence" value="ECO:0007669"/>
    <property type="project" value="UniProtKB-UniRule"/>
</dbReference>
<dbReference type="GO" id="GO:0043814">
    <property type="term" value="F:phospholactate guanylyltransferase activity"/>
    <property type="evidence" value="ECO:0007669"/>
    <property type="project" value="InterPro"/>
</dbReference>
<dbReference type="PANTHER" id="PTHR40392:SF1">
    <property type="entry name" value="2-PHOSPHO-L-LACTATE GUANYLYLTRANSFERASE"/>
    <property type="match status" value="1"/>
</dbReference>
<keyword evidence="4 5" id="KW-0342">GTP-binding</keyword>
<comment type="function">
    <text evidence="5">Guanylyltransferase that catalyzes the activation of (2R)-3-phosphoglycerate (3PG) as 3-[(R)-glyceryl]-diphospho-5'-guanosine, via the condensation of 3PG with GTP. It is involved in the biosynthesis of a derivative of the hydride carrier cofactor coenzyme F420, 3PG-F420.</text>
</comment>
<dbReference type="OrthoDB" id="6334386at2"/>
<dbReference type="RefSeq" id="WP_092080832.1">
    <property type="nucleotide sequence ID" value="NZ_FOYI01000007.1"/>
</dbReference>
<keyword evidence="2 5" id="KW-0548">Nucleotidyltransferase</keyword>
<dbReference type="PANTHER" id="PTHR40392">
    <property type="entry name" value="2-PHOSPHO-L-LACTATE GUANYLYLTRANSFERASE"/>
    <property type="match status" value="1"/>
</dbReference>
<dbReference type="UniPathway" id="UPA00071"/>
<dbReference type="GO" id="GO:0005525">
    <property type="term" value="F:GTP binding"/>
    <property type="evidence" value="ECO:0007669"/>
    <property type="project" value="UniProtKB-KW"/>
</dbReference>
<protein>
    <recommendedName>
        <fullName evidence="5">3-phospho-D-glycerate guanylyltransferase</fullName>
        <shortName evidence="5">3PG guanylyltransferase</shortName>
        <ecNumber evidence="5">2.7.7.106</ecNumber>
    </recommendedName>
</protein>
<evidence type="ECO:0000313" key="7">
    <source>
        <dbReference type="Proteomes" id="UP000199302"/>
    </source>
</evidence>
<dbReference type="InterPro" id="IPR002835">
    <property type="entry name" value="CofC"/>
</dbReference>
<evidence type="ECO:0000256" key="5">
    <source>
        <dbReference type="HAMAP-Rule" id="MF_02114"/>
    </source>
</evidence>
<accession>A0A1I6E3T7</accession>
<comment type="catalytic activity">
    <reaction evidence="5">
        <text>(2R)-3-phosphoglycerate + GTP + H(+) = 3-[(R)-glyceryl]-diphospho-5'-guanosine + diphosphate</text>
        <dbReference type="Rhea" id="RHEA:63440"/>
        <dbReference type="ChEBI" id="CHEBI:15378"/>
        <dbReference type="ChEBI" id="CHEBI:33019"/>
        <dbReference type="ChEBI" id="CHEBI:37565"/>
        <dbReference type="ChEBI" id="CHEBI:58272"/>
        <dbReference type="ChEBI" id="CHEBI:147306"/>
        <dbReference type="EC" id="2.7.7.106"/>
    </reaction>
</comment>
<dbReference type="HAMAP" id="MF_02114">
    <property type="entry name" value="CofC"/>
    <property type="match status" value="1"/>
</dbReference>